<feature type="domain" description="Outer membrane protein beta-barrel" evidence="7">
    <location>
        <begin position="8"/>
        <end position="180"/>
    </location>
</feature>
<accession>A0A853R3S7</accession>
<comment type="caution">
    <text evidence="8">The sequence shown here is derived from an EMBL/GenBank/DDBJ whole genome shotgun (WGS) entry which is preliminary data.</text>
</comment>
<comment type="subcellular location">
    <subcellularLocation>
        <location evidence="1">Cell outer membrane</location>
        <topology evidence="1">Multi-pass membrane protein</topology>
    </subcellularLocation>
</comment>
<sequence length="180" mass="19885">MKKQLSLATVLFAVATSYANAASHTIHLGYAQTDLEQITDKLHGLTVKYRFEGTSNLGFLASATITGLENKEYQDLATTNLQLVEKSKRTYSYGSFHFGPVYRLNDTVSLYGTVGYSQLVVESKRDGKDAGKIEDGNFAGGLGFEFNITQRLAMNTGLEYTQHLSNSDAYTYAISLGYRF</sequence>
<name>A0A853R3S7_9VIBR</name>
<keyword evidence="2" id="KW-1134">Transmembrane beta strand</keyword>
<evidence type="ECO:0000313" key="9">
    <source>
        <dbReference type="Proteomes" id="UP000094808"/>
    </source>
</evidence>
<dbReference type="PANTHER" id="PTHR35892">
    <property type="entry name" value="OUTER MEMBRANE PROTEIN PAGN-RELATED"/>
    <property type="match status" value="1"/>
</dbReference>
<keyword evidence="9" id="KW-1185">Reference proteome</keyword>
<evidence type="ECO:0000256" key="1">
    <source>
        <dbReference type="ARBA" id="ARBA00004571"/>
    </source>
</evidence>
<dbReference type="GO" id="GO:0009279">
    <property type="term" value="C:cell outer membrane"/>
    <property type="evidence" value="ECO:0007669"/>
    <property type="project" value="UniProtKB-SubCell"/>
</dbReference>
<keyword evidence="3" id="KW-0812">Transmembrane</keyword>
<dbReference type="Gene3D" id="2.40.160.20">
    <property type="match status" value="1"/>
</dbReference>
<proteinExistence type="predicted"/>
<protein>
    <recommendedName>
        <fullName evidence="7">Outer membrane protein beta-barrel domain-containing protein</fullName>
    </recommendedName>
</protein>
<evidence type="ECO:0000256" key="2">
    <source>
        <dbReference type="ARBA" id="ARBA00022452"/>
    </source>
</evidence>
<dbReference type="EMBL" id="AJYS02000124">
    <property type="protein sequence ID" value="OEE38468.1"/>
    <property type="molecule type" value="Genomic_DNA"/>
</dbReference>
<dbReference type="Pfam" id="PF13505">
    <property type="entry name" value="OMP_b-brl"/>
    <property type="match status" value="1"/>
</dbReference>
<evidence type="ECO:0000256" key="5">
    <source>
        <dbReference type="ARBA" id="ARBA00023136"/>
    </source>
</evidence>
<reference evidence="8 9" key="1">
    <citation type="journal article" date="2012" name="Science">
        <title>Ecological populations of bacteria act as socially cohesive units of antibiotic production and resistance.</title>
        <authorList>
            <person name="Cordero O.X."/>
            <person name="Wildschutte H."/>
            <person name="Kirkup B."/>
            <person name="Proehl S."/>
            <person name="Ngo L."/>
            <person name="Hussain F."/>
            <person name="Le Roux F."/>
            <person name="Mincer T."/>
            <person name="Polz M.F."/>
        </authorList>
    </citation>
    <scope>NUCLEOTIDE SEQUENCE [LARGE SCALE GENOMIC DNA]</scope>
    <source>
        <strain evidence="8 9">FS-238</strain>
    </source>
</reference>
<dbReference type="InterPro" id="IPR051723">
    <property type="entry name" value="Bact_OM_Invasion-Related"/>
</dbReference>
<dbReference type="PANTHER" id="PTHR35892:SF2">
    <property type="entry name" value="OUTER MEMBRANE PROTEIN PAGN"/>
    <property type="match status" value="1"/>
</dbReference>
<dbReference type="InterPro" id="IPR011250">
    <property type="entry name" value="OMP/PagP_B-barrel"/>
</dbReference>
<feature type="chain" id="PRO_5033056197" description="Outer membrane protein beta-barrel domain-containing protein" evidence="6">
    <location>
        <begin position="22"/>
        <end position="180"/>
    </location>
</feature>
<gene>
    <name evidence="8" type="ORF">A1QS_15910</name>
</gene>
<dbReference type="InterPro" id="IPR027385">
    <property type="entry name" value="Beta-barrel_OMP"/>
</dbReference>
<dbReference type="Proteomes" id="UP000094808">
    <property type="component" value="Unassembled WGS sequence"/>
</dbReference>
<dbReference type="PRINTS" id="PR00316">
    <property type="entry name" value="ENTEROVIROMP"/>
</dbReference>
<evidence type="ECO:0000256" key="3">
    <source>
        <dbReference type="ARBA" id="ARBA00022692"/>
    </source>
</evidence>
<evidence type="ECO:0000256" key="6">
    <source>
        <dbReference type="SAM" id="SignalP"/>
    </source>
</evidence>
<evidence type="ECO:0000313" key="8">
    <source>
        <dbReference type="EMBL" id="OEE38468.1"/>
    </source>
</evidence>
<feature type="signal peptide" evidence="6">
    <location>
        <begin position="1"/>
        <end position="21"/>
    </location>
</feature>
<keyword evidence="4 6" id="KW-0732">Signal</keyword>
<dbReference type="GO" id="GO:0044384">
    <property type="term" value="C:host outer membrane"/>
    <property type="evidence" value="ECO:0007669"/>
    <property type="project" value="InterPro"/>
</dbReference>
<dbReference type="SUPFAM" id="SSF56925">
    <property type="entry name" value="OMPA-like"/>
    <property type="match status" value="1"/>
</dbReference>
<evidence type="ECO:0000259" key="7">
    <source>
        <dbReference type="Pfam" id="PF13505"/>
    </source>
</evidence>
<dbReference type="InterPro" id="IPR000758">
    <property type="entry name" value="Enterovir_OMP"/>
</dbReference>
<keyword evidence="5" id="KW-0472">Membrane</keyword>
<evidence type="ECO:0000256" key="4">
    <source>
        <dbReference type="ARBA" id="ARBA00022729"/>
    </source>
</evidence>
<dbReference type="AlphaFoldDB" id="A0A853R3S7"/>
<organism evidence="8 9">
    <name type="scientific">Vibrio ordalii FS-238</name>
    <dbReference type="NCBI Taxonomy" id="617133"/>
    <lineage>
        <taxon>Bacteria</taxon>
        <taxon>Pseudomonadati</taxon>
        <taxon>Pseudomonadota</taxon>
        <taxon>Gammaproteobacteria</taxon>
        <taxon>Vibrionales</taxon>
        <taxon>Vibrionaceae</taxon>
        <taxon>Vibrio</taxon>
    </lineage>
</organism>